<evidence type="ECO:0000313" key="3">
    <source>
        <dbReference type="Proteomes" id="UP000480178"/>
    </source>
</evidence>
<name>A0A6C0GNH7_9BACT</name>
<proteinExistence type="predicted"/>
<feature type="domain" description="Glycosyltransferase 2-like" evidence="1">
    <location>
        <begin position="4"/>
        <end position="171"/>
    </location>
</feature>
<dbReference type="GO" id="GO:0016758">
    <property type="term" value="F:hexosyltransferase activity"/>
    <property type="evidence" value="ECO:0007669"/>
    <property type="project" value="UniProtKB-ARBA"/>
</dbReference>
<evidence type="ECO:0000313" key="2">
    <source>
        <dbReference type="EMBL" id="QHT69598.1"/>
    </source>
</evidence>
<keyword evidence="3" id="KW-1185">Reference proteome</keyword>
<protein>
    <submittedName>
        <fullName evidence="2">Glycosyltransferase family 2 protein</fullName>
    </submittedName>
</protein>
<organism evidence="2 3">
    <name type="scientific">Rhodocytophaga rosea</name>
    <dbReference type="NCBI Taxonomy" id="2704465"/>
    <lineage>
        <taxon>Bacteria</taxon>
        <taxon>Pseudomonadati</taxon>
        <taxon>Bacteroidota</taxon>
        <taxon>Cytophagia</taxon>
        <taxon>Cytophagales</taxon>
        <taxon>Rhodocytophagaceae</taxon>
        <taxon>Rhodocytophaga</taxon>
    </lineage>
</organism>
<reference evidence="2 3" key="1">
    <citation type="submission" date="2020-01" db="EMBL/GenBank/DDBJ databases">
        <authorList>
            <person name="Kim M.K."/>
        </authorList>
    </citation>
    <scope>NUCLEOTIDE SEQUENCE [LARGE SCALE GENOMIC DNA]</scope>
    <source>
        <strain evidence="2 3">172606-1</strain>
    </source>
</reference>
<dbReference type="AlphaFoldDB" id="A0A6C0GNH7"/>
<sequence>MILSVIIPTYNRVGKLEKCIESLSGQSLANEMFEIIVIDNASTDTTREVIYRILPLIKNLSYIYESTPGLNEARNRGLKEARGLYIAYLDDDTVTHKYWAEKIVEAFSNVIPQPGVVGGPVLPVWEGDKPYWLTKRFEGAVSMINYGSQKRFLQGRDFLVGANMAFLKAALVQIGGFLPGLDRKGSKLLSGGDIAAIEKIKKLTYQVYYDPDISVDHYISTERLNHEWFIKRSYWEGYSEALMWRMLDKPSLIAWSKKLIYYIYGFLRNPGHIFYLLRSVKEPELFWFKCMVHARVGYLAGLVSLNK</sequence>
<dbReference type="InterPro" id="IPR029044">
    <property type="entry name" value="Nucleotide-diphossugar_trans"/>
</dbReference>
<dbReference type="PANTHER" id="PTHR22916">
    <property type="entry name" value="GLYCOSYLTRANSFERASE"/>
    <property type="match status" value="1"/>
</dbReference>
<dbReference type="Proteomes" id="UP000480178">
    <property type="component" value="Chromosome"/>
</dbReference>
<dbReference type="InterPro" id="IPR001173">
    <property type="entry name" value="Glyco_trans_2-like"/>
</dbReference>
<gene>
    <name evidence="2" type="ORF">GXP67_24590</name>
</gene>
<accession>A0A6C0GNH7</accession>
<dbReference type="Gene3D" id="3.90.550.10">
    <property type="entry name" value="Spore Coat Polysaccharide Biosynthesis Protein SpsA, Chain A"/>
    <property type="match status" value="1"/>
</dbReference>
<keyword evidence="2" id="KW-0808">Transferase</keyword>
<dbReference type="CDD" id="cd00761">
    <property type="entry name" value="Glyco_tranf_GTA_type"/>
    <property type="match status" value="1"/>
</dbReference>
<dbReference type="SUPFAM" id="SSF53448">
    <property type="entry name" value="Nucleotide-diphospho-sugar transferases"/>
    <property type="match status" value="1"/>
</dbReference>
<dbReference type="EMBL" id="CP048222">
    <property type="protein sequence ID" value="QHT69598.1"/>
    <property type="molecule type" value="Genomic_DNA"/>
</dbReference>
<dbReference type="KEGG" id="rhoz:GXP67_24590"/>
<evidence type="ECO:0000259" key="1">
    <source>
        <dbReference type="Pfam" id="PF00535"/>
    </source>
</evidence>
<dbReference type="Pfam" id="PF00535">
    <property type="entry name" value="Glycos_transf_2"/>
    <property type="match status" value="1"/>
</dbReference>
<dbReference type="RefSeq" id="WP_162445585.1">
    <property type="nucleotide sequence ID" value="NZ_CP048222.1"/>
</dbReference>